<dbReference type="PANTHER" id="PTHR37809">
    <property type="entry name" value="RIBOSOMAL PROTEIN S12 METHYLTHIOTRANSFERASE ACCESSORY FACTOR YCAO"/>
    <property type="match status" value="1"/>
</dbReference>
<protein>
    <submittedName>
        <fullName evidence="2">Ribosomal protein S12 methylthiotransferase accessory factor</fullName>
    </submittedName>
</protein>
<evidence type="ECO:0000313" key="3">
    <source>
        <dbReference type="Proteomes" id="UP001262410"/>
    </source>
</evidence>
<dbReference type="NCBIfam" id="TIGR00702">
    <property type="entry name" value="YcaO-type kinase domain"/>
    <property type="match status" value="1"/>
</dbReference>
<dbReference type="GO" id="GO:0005840">
    <property type="term" value="C:ribosome"/>
    <property type="evidence" value="ECO:0007669"/>
    <property type="project" value="UniProtKB-KW"/>
</dbReference>
<comment type="caution">
    <text evidence="2">The sequence shown here is derived from an EMBL/GenBank/DDBJ whole genome shotgun (WGS) entry which is preliminary data.</text>
</comment>
<dbReference type="Pfam" id="PF02624">
    <property type="entry name" value="YcaO"/>
    <property type="match status" value="1"/>
</dbReference>
<organism evidence="2 3">
    <name type="scientific">Inquilinus ginsengisoli</name>
    <dbReference type="NCBI Taxonomy" id="363840"/>
    <lineage>
        <taxon>Bacteria</taxon>
        <taxon>Pseudomonadati</taxon>
        <taxon>Pseudomonadota</taxon>
        <taxon>Alphaproteobacteria</taxon>
        <taxon>Rhodospirillales</taxon>
        <taxon>Rhodospirillaceae</taxon>
        <taxon>Inquilinus</taxon>
    </lineage>
</organism>
<keyword evidence="2" id="KW-0687">Ribonucleoprotein</keyword>
<dbReference type="EMBL" id="JAVDPW010000003">
    <property type="protein sequence ID" value="MDR6289551.1"/>
    <property type="molecule type" value="Genomic_DNA"/>
</dbReference>
<dbReference type="Proteomes" id="UP001262410">
    <property type="component" value="Unassembled WGS sequence"/>
</dbReference>
<keyword evidence="3" id="KW-1185">Reference proteome</keyword>
<dbReference type="InterPro" id="IPR003776">
    <property type="entry name" value="YcaO-like_dom"/>
</dbReference>
<evidence type="ECO:0000313" key="2">
    <source>
        <dbReference type="EMBL" id="MDR6289551.1"/>
    </source>
</evidence>
<sequence length="365" mass="39011">MAMRGALGITRIADITGLDRIGVPVVQVVRPFSLSNAVSQGKGGTMTQAAISAILEAAEAYFAERVDRFESVVASASSLSIAAGRFARHLRDGAPPDWHDQEIAWVEATNLMDGSRSMVPLELVHTAYTVPPQPYDGIFAASTTGLAASFVETDAIAHGILECVERDAVARANRIHGFFQRNRIDPATIDDAAVCEFLETLSAKGLIVGLWQAPSPIGIATICCHLMEDVEGQEALLPHPAIGSAASLDPAAAIAHAILEAAQSRLAAISGARDDMTRAVYPKYPDWQMIAAHRRLIAEGPRTQSFLKLSKPETEGVKDGLPPLLALLESSHIRDVNLIRLETEPLTGLSVVRIVIPALQPLLES</sequence>
<gene>
    <name evidence="2" type="ORF">E9232_002066</name>
</gene>
<keyword evidence="2" id="KW-0689">Ribosomal protein</keyword>
<reference evidence="2 3" key="1">
    <citation type="submission" date="2023-07" db="EMBL/GenBank/DDBJ databases">
        <title>Sorghum-associated microbial communities from plants grown in Nebraska, USA.</title>
        <authorList>
            <person name="Schachtman D."/>
        </authorList>
    </citation>
    <scope>NUCLEOTIDE SEQUENCE [LARGE SCALE GENOMIC DNA]</scope>
    <source>
        <strain evidence="2 3">584</strain>
    </source>
</reference>
<name>A0ABU1JLQ5_9PROT</name>
<proteinExistence type="predicted"/>
<accession>A0ABU1JLQ5</accession>
<dbReference type="PROSITE" id="PS51664">
    <property type="entry name" value="YCAO"/>
    <property type="match status" value="1"/>
</dbReference>
<evidence type="ECO:0000259" key="1">
    <source>
        <dbReference type="PROSITE" id="PS51664"/>
    </source>
</evidence>
<dbReference type="Gene3D" id="3.30.160.660">
    <property type="match status" value="1"/>
</dbReference>
<dbReference type="PANTHER" id="PTHR37809:SF1">
    <property type="entry name" value="RIBOSOMAL PROTEIN S12 METHYLTHIOTRANSFERASE ACCESSORY FACTOR YCAO"/>
    <property type="match status" value="1"/>
</dbReference>
<feature type="domain" description="YcaO" evidence="1">
    <location>
        <begin position="41"/>
        <end position="365"/>
    </location>
</feature>